<evidence type="ECO:0000256" key="1">
    <source>
        <dbReference type="SAM" id="MobiDB-lite"/>
    </source>
</evidence>
<feature type="domain" description="F-box" evidence="2">
    <location>
        <begin position="20"/>
        <end position="69"/>
    </location>
</feature>
<dbReference type="EMBL" id="JBBPBK010000011">
    <property type="protein sequence ID" value="KAK9275279.1"/>
    <property type="molecule type" value="Genomic_DNA"/>
</dbReference>
<gene>
    <name evidence="3" type="ORF">L1049_022541</name>
</gene>
<proteinExistence type="predicted"/>
<dbReference type="Pfam" id="PF00646">
    <property type="entry name" value="F-box"/>
    <property type="match status" value="1"/>
</dbReference>
<dbReference type="Proteomes" id="UP001415857">
    <property type="component" value="Unassembled WGS sequence"/>
</dbReference>
<evidence type="ECO:0000313" key="4">
    <source>
        <dbReference type="Proteomes" id="UP001415857"/>
    </source>
</evidence>
<dbReference type="NCBIfam" id="TIGR01640">
    <property type="entry name" value="F_box_assoc_1"/>
    <property type="match status" value="1"/>
</dbReference>
<dbReference type="InterPro" id="IPR036047">
    <property type="entry name" value="F-box-like_dom_sf"/>
</dbReference>
<evidence type="ECO:0000313" key="3">
    <source>
        <dbReference type="EMBL" id="KAK9275279.1"/>
    </source>
</evidence>
<comment type="caution">
    <text evidence="3">The sequence shown here is derived from an EMBL/GenBank/DDBJ whole genome shotgun (WGS) entry which is preliminary data.</text>
</comment>
<dbReference type="Gene3D" id="1.20.1280.50">
    <property type="match status" value="1"/>
</dbReference>
<name>A0AAP0RD42_LIQFO</name>
<dbReference type="SMART" id="SM00256">
    <property type="entry name" value="FBOX"/>
    <property type="match status" value="1"/>
</dbReference>
<dbReference type="InterPro" id="IPR055290">
    <property type="entry name" value="At3g26010-like"/>
</dbReference>
<dbReference type="AlphaFoldDB" id="A0AAP0RD42"/>
<organism evidence="3 4">
    <name type="scientific">Liquidambar formosana</name>
    <name type="common">Formosan gum</name>
    <dbReference type="NCBI Taxonomy" id="63359"/>
    <lineage>
        <taxon>Eukaryota</taxon>
        <taxon>Viridiplantae</taxon>
        <taxon>Streptophyta</taxon>
        <taxon>Embryophyta</taxon>
        <taxon>Tracheophyta</taxon>
        <taxon>Spermatophyta</taxon>
        <taxon>Magnoliopsida</taxon>
        <taxon>eudicotyledons</taxon>
        <taxon>Gunneridae</taxon>
        <taxon>Pentapetalae</taxon>
        <taxon>Saxifragales</taxon>
        <taxon>Altingiaceae</taxon>
        <taxon>Liquidambar</taxon>
    </lineage>
</organism>
<protein>
    <recommendedName>
        <fullName evidence="2">F-box domain-containing protein</fullName>
    </recommendedName>
</protein>
<dbReference type="InterPro" id="IPR013187">
    <property type="entry name" value="F-box-assoc_dom_typ3"/>
</dbReference>
<dbReference type="PANTHER" id="PTHR35546">
    <property type="entry name" value="F-BOX PROTEIN INTERACTION DOMAIN PROTEIN-RELATED"/>
    <property type="match status" value="1"/>
</dbReference>
<keyword evidence="4" id="KW-1185">Reference proteome</keyword>
<dbReference type="PROSITE" id="PS50181">
    <property type="entry name" value="FBOX"/>
    <property type="match status" value="1"/>
</dbReference>
<dbReference type="Pfam" id="PF08268">
    <property type="entry name" value="FBA_3"/>
    <property type="match status" value="1"/>
</dbReference>
<dbReference type="SUPFAM" id="SSF81383">
    <property type="entry name" value="F-box domain"/>
    <property type="match status" value="1"/>
</dbReference>
<dbReference type="SUPFAM" id="SSF50965">
    <property type="entry name" value="Galactose oxidase, central domain"/>
    <property type="match status" value="1"/>
</dbReference>
<sequence length="409" mass="47485">MAPSKRRRASHNQKSPEQSSATVVSGNEDLLTEILLRLPAQSLLRFKAVSKNWLSLISDHRFSLHWKNFKSVSPNGLFLRRYSRPKNPNYKLEYVPLDGKQQQGKRSRPPFRSLSFVDDPLGIKILQSSHGLLLCSSRVDHPKRNYYVYNPTTKQFRTLPRPTACSLREVCGIYLAFDPFQSKHYKVVCVSSVGSGRYRIEIYSPETGTWVTCGDSFNAPLDLSFRNGVFWNGAIHWPSCWSETSLCFDINRGSLRTMPMPPIQSGQSIRTYRFFGESRGHLHLVEFFGYFTIQFDVFELERDYSKWFIKYRVDLDVVTTAFPEVLRIQPDPLLHRHHCVFLVFSVVRGETENESSLVLYMPGKVISYNLKDKKFKKLCNLVLRQSDVDNLVWHRSPYIHQHIESLFCV</sequence>
<dbReference type="InterPro" id="IPR017451">
    <property type="entry name" value="F-box-assoc_interact_dom"/>
</dbReference>
<dbReference type="InterPro" id="IPR011043">
    <property type="entry name" value="Gal_Oxase/kelch_b-propeller"/>
</dbReference>
<feature type="region of interest" description="Disordered" evidence="1">
    <location>
        <begin position="1"/>
        <end position="24"/>
    </location>
</feature>
<accession>A0AAP0RD42</accession>
<dbReference type="PANTHER" id="PTHR35546:SF115">
    <property type="entry name" value="F-BOX DOMAIN-CONTAINING PROTEIN"/>
    <property type="match status" value="1"/>
</dbReference>
<reference evidence="3 4" key="1">
    <citation type="journal article" date="2024" name="Plant J.">
        <title>Genome sequences and population genomics reveal climatic adaptation and genomic divergence between two closely related sweetgum species.</title>
        <authorList>
            <person name="Xu W.Q."/>
            <person name="Ren C.Q."/>
            <person name="Zhang X.Y."/>
            <person name="Comes H.P."/>
            <person name="Liu X.H."/>
            <person name="Li Y.G."/>
            <person name="Kettle C.J."/>
            <person name="Jalonen R."/>
            <person name="Gaisberger H."/>
            <person name="Ma Y.Z."/>
            <person name="Qiu Y.X."/>
        </authorList>
    </citation>
    <scope>NUCLEOTIDE SEQUENCE [LARGE SCALE GENOMIC DNA]</scope>
    <source>
        <strain evidence="3">Hangzhou</strain>
    </source>
</reference>
<feature type="compositionally biased region" description="Polar residues" evidence="1">
    <location>
        <begin position="12"/>
        <end position="24"/>
    </location>
</feature>
<dbReference type="CDD" id="cd22157">
    <property type="entry name" value="F-box_AtFBW1-like"/>
    <property type="match status" value="1"/>
</dbReference>
<dbReference type="InterPro" id="IPR001810">
    <property type="entry name" value="F-box_dom"/>
</dbReference>
<feature type="compositionally biased region" description="Basic residues" evidence="1">
    <location>
        <begin position="1"/>
        <end position="11"/>
    </location>
</feature>
<evidence type="ECO:0000259" key="2">
    <source>
        <dbReference type="PROSITE" id="PS50181"/>
    </source>
</evidence>